<keyword evidence="1" id="KW-1185">Reference proteome</keyword>
<dbReference type="WBParaSite" id="PSU_v2.g14138.t1">
    <property type="protein sequence ID" value="PSU_v2.g14138.t1"/>
    <property type="gene ID" value="PSU_v2.g14138"/>
</dbReference>
<protein>
    <submittedName>
        <fullName evidence="2">Uncharacterized protein</fullName>
    </submittedName>
</protein>
<proteinExistence type="predicted"/>
<organism evidence="1 2">
    <name type="scientific">Panagrolaimus superbus</name>
    <dbReference type="NCBI Taxonomy" id="310955"/>
    <lineage>
        <taxon>Eukaryota</taxon>
        <taxon>Metazoa</taxon>
        <taxon>Ecdysozoa</taxon>
        <taxon>Nematoda</taxon>
        <taxon>Chromadorea</taxon>
        <taxon>Rhabditida</taxon>
        <taxon>Tylenchina</taxon>
        <taxon>Panagrolaimomorpha</taxon>
        <taxon>Panagrolaimoidea</taxon>
        <taxon>Panagrolaimidae</taxon>
        <taxon>Panagrolaimus</taxon>
    </lineage>
</organism>
<dbReference type="AlphaFoldDB" id="A0A914Y4I5"/>
<evidence type="ECO:0000313" key="2">
    <source>
        <dbReference type="WBParaSite" id="PSU_v2.g14138.t1"/>
    </source>
</evidence>
<evidence type="ECO:0000313" key="1">
    <source>
        <dbReference type="Proteomes" id="UP000887577"/>
    </source>
</evidence>
<accession>A0A914Y4I5</accession>
<name>A0A914Y4I5_9BILA</name>
<sequence>MALALRQFQRVAAQGGKIVTGLQAEDSEDRTHGRAPVGGFHGWEGVRPAIQARVGCARAQKNPHRLMRVFWCPGVCCCLSTQGAVPHRPRTIIRAQIIAVVVIDGGGQADRHGIDPTPVSGTAQPLRWQPLPARIMARPETCNGNATPHWTQRGAGRPALPGPGRLPDSAPAFYAAAVPAAGIGTARNRRQLRGCL</sequence>
<dbReference type="Proteomes" id="UP000887577">
    <property type="component" value="Unplaced"/>
</dbReference>
<reference evidence="2" key="1">
    <citation type="submission" date="2022-11" db="UniProtKB">
        <authorList>
            <consortium name="WormBaseParasite"/>
        </authorList>
    </citation>
    <scope>IDENTIFICATION</scope>
</reference>